<dbReference type="AlphaFoldDB" id="E6X9X7"/>
<keyword evidence="2" id="KW-1185">Reference proteome</keyword>
<dbReference type="InterPro" id="IPR011050">
    <property type="entry name" value="Pectin_lyase_fold/virulence"/>
</dbReference>
<dbReference type="SUPFAM" id="SSF51126">
    <property type="entry name" value="Pectin lyase-like"/>
    <property type="match status" value="1"/>
</dbReference>
<gene>
    <name evidence="1" type="ordered locus">Celal_3683</name>
</gene>
<proteinExistence type="predicted"/>
<evidence type="ECO:0008006" key="3">
    <source>
        <dbReference type="Google" id="ProtNLM"/>
    </source>
</evidence>
<organism evidence="1 2">
    <name type="scientific">Cellulophaga algicola (strain DSM 14237 / IC166 / ACAM 630)</name>
    <dbReference type="NCBI Taxonomy" id="688270"/>
    <lineage>
        <taxon>Bacteria</taxon>
        <taxon>Pseudomonadati</taxon>
        <taxon>Bacteroidota</taxon>
        <taxon>Flavobacteriia</taxon>
        <taxon>Flavobacteriales</taxon>
        <taxon>Flavobacteriaceae</taxon>
        <taxon>Cellulophaga</taxon>
    </lineage>
</organism>
<dbReference type="PROSITE" id="PS51257">
    <property type="entry name" value="PROKAR_LIPOPROTEIN"/>
    <property type="match status" value="1"/>
</dbReference>
<dbReference type="Proteomes" id="UP000008634">
    <property type="component" value="Chromosome"/>
</dbReference>
<sequence>MKTIQFRIFYFLTLFVLILLWSSCRKDFDYENTTGNLSFSKDTVYLDTVFANIGSSTYSLKVYNRSNKDLQIPSITLENGLESAYRINVDGQAGTEFLNVPLLAKDSLYIFIEATFDSAATNQNEFLYIDALRFDTGIYEQKVPVVTLVKDAIFLFPAAGHEENLVLGTDRNGEEIKVASFELSDDQLNFTNEKAYVIYGYATVPKNKTLTIAAGSRVFFHENSGLYIQENSNLHIEGQKSKDSIALENEVIFEGDRLEPEYATTAGQWGTIWFNARSLGNHINYLTVKNANIGLVVNGDHTNTTLNLTLKNTQVYNSSSINLWVKGAFINAENVVLANSGASSVLMTGGTMQLTHATIANYWSSGSSSGYALQITNEENETSFASLGNCIIDGNSTTELSLLNFDSSTDSLKFSLTNCILKINKERFVANPLYDFQNSNRYTNVFFNEASEFVSPTTNNFSLKSSSFALGKGDATIANQVPLAINEVDRTTAPDIGAYQYTFK</sequence>
<accession>E6X9X7</accession>
<evidence type="ECO:0000313" key="1">
    <source>
        <dbReference type="EMBL" id="ADV50938.1"/>
    </source>
</evidence>
<name>E6X9X7_CELAD</name>
<dbReference type="STRING" id="688270.Celal_3683"/>
<evidence type="ECO:0000313" key="2">
    <source>
        <dbReference type="Proteomes" id="UP000008634"/>
    </source>
</evidence>
<dbReference type="HOGENOM" id="CLU_040643_0_0_10"/>
<dbReference type="KEGG" id="cao:Celal_3683"/>
<dbReference type="eggNOG" id="ENOG502Z7PX">
    <property type="taxonomic scope" value="Bacteria"/>
</dbReference>
<dbReference type="RefSeq" id="WP_013552388.1">
    <property type="nucleotide sequence ID" value="NC_014934.1"/>
</dbReference>
<reference evidence="1 2" key="1">
    <citation type="journal article" date="2010" name="Stand. Genomic Sci.">
        <title>Complete genome sequence of Cellulophaga algicola type strain (IC166).</title>
        <authorList>
            <person name="Abt B."/>
            <person name="Lu M."/>
            <person name="Misra M."/>
            <person name="Han C."/>
            <person name="Nolan M."/>
            <person name="Lucas S."/>
            <person name="Hammon N."/>
            <person name="Deshpande S."/>
            <person name="Cheng J.F."/>
            <person name="Tapia R."/>
            <person name="Goodwin L."/>
            <person name="Pitluck S."/>
            <person name="Liolios K."/>
            <person name="Pagani I."/>
            <person name="Ivanova N."/>
            <person name="Mavromatis K."/>
            <person name="Ovchinikova G."/>
            <person name="Pati A."/>
            <person name="Chen A."/>
            <person name="Palaniappan K."/>
            <person name="Land M."/>
            <person name="Hauser L."/>
            <person name="Chang Y.J."/>
            <person name="Jeffries C.D."/>
            <person name="Detter J.C."/>
            <person name="Brambilla E."/>
            <person name="Rohde M."/>
            <person name="Tindall B.J."/>
            <person name="Goker M."/>
            <person name="Woyke T."/>
            <person name="Bristow J."/>
            <person name="Eisen J.A."/>
            <person name="Markowitz V."/>
            <person name="Hugenholtz P."/>
            <person name="Kyrpides N.C."/>
            <person name="Klenk H.P."/>
            <person name="Lapidus A."/>
        </authorList>
    </citation>
    <scope>NUCLEOTIDE SEQUENCE [LARGE SCALE GENOMIC DNA]</scope>
    <source>
        <strain evidence="2">DSM 14237 / IC166 / ACAM 630</strain>
    </source>
</reference>
<protein>
    <recommendedName>
        <fullName evidence="3">Lipoprotein</fullName>
    </recommendedName>
</protein>
<dbReference type="EMBL" id="CP002453">
    <property type="protein sequence ID" value="ADV50938.1"/>
    <property type="molecule type" value="Genomic_DNA"/>
</dbReference>